<dbReference type="Proteomes" id="UP001161294">
    <property type="component" value="Unassembled WGS sequence"/>
</dbReference>
<name>A0AA42W3X5_9BURK</name>
<comment type="caution">
    <text evidence="1">The sequence shown here is derived from an EMBL/GenBank/DDBJ whole genome shotgun (WGS) entry which is preliminary data.</text>
</comment>
<proteinExistence type="predicted"/>
<accession>A0AA42W3X5</accession>
<dbReference type="PROSITE" id="PS51257">
    <property type="entry name" value="PROKAR_LIPOPROTEIN"/>
    <property type="match status" value="1"/>
</dbReference>
<evidence type="ECO:0000313" key="2">
    <source>
        <dbReference type="Proteomes" id="UP001161294"/>
    </source>
</evidence>
<dbReference type="EMBL" id="JAOCJW010000020">
    <property type="protein sequence ID" value="MDH2006083.1"/>
    <property type="molecule type" value="Genomic_DNA"/>
</dbReference>
<evidence type="ECO:0000313" key="1">
    <source>
        <dbReference type="EMBL" id="MDH2006083.1"/>
    </source>
</evidence>
<dbReference type="AlphaFoldDB" id="A0AA42W3X5"/>
<dbReference type="RefSeq" id="WP_274755185.1">
    <property type="nucleotide sequence ID" value="NZ_CAXONF010000004.1"/>
</dbReference>
<gene>
    <name evidence="1" type="ORF">N5J23_11080</name>
</gene>
<sequence>MRSLIFIAAAAATIVGCVSMERSPALGDAGNLIFEKDAYGNEFIVEAKYSYKLANPTEKDALPLCVSQIVENRSVGVKGNTTSIGPYTGRLYTQQISSTLGGGQVIRYVSDDRKKVIAEGAATYETGSAFVSRNVRYVLTAKTEEQALNLSFGKLEHVQLDSGVASNNGYGKIGSWAGATPDKALEKIKSVAEALHQCLTHT</sequence>
<reference evidence="1" key="1">
    <citation type="submission" date="2022-09" db="EMBL/GenBank/DDBJ databases">
        <title>Intensive care unit water sources are persistently colonized with multi-drug resistant bacteria and are the site of extensive horizontal gene transfer of antibiotic resistance genes.</title>
        <authorList>
            <person name="Diorio-Toth L."/>
        </authorList>
    </citation>
    <scope>NUCLEOTIDE SEQUENCE</scope>
    <source>
        <strain evidence="1">GD03686</strain>
    </source>
</reference>
<organism evidence="1 2">
    <name type="scientific">Comamonas aquatica</name>
    <dbReference type="NCBI Taxonomy" id="225991"/>
    <lineage>
        <taxon>Bacteria</taxon>
        <taxon>Pseudomonadati</taxon>
        <taxon>Pseudomonadota</taxon>
        <taxon>Betaproteobacteria</taxon>
        <taxon>Burkholderiales</taxon>
        <taxon>Comamonadaceae</taxon>
        <taxon>Comamonas</taxon>
    </lineage>
</organism>
<protein>
    <submittedName>
        <fullName evidence="1">Uncharacterized protein</fullName>
    </submittedName>
</protein>